<proteinExistence type="predicted"/>
<evidence type="ECO:0008006" key="3">
    <source>
        <dbReference type="Google" id="ProtNLM"/>
    </source>
</evidence>
<protein>
    <recommendedName>
        <fullName evidence="3">Tetratricopeptide repeat protein</fullName>
    </recommendedName>
</protein>
<dbReference type="RefSeq" id="WP_145353052.1">
    <property type="nucleotide sequence ID" value="NZ_CP036262.1"/>
</dbReference>
<organism evidence="1 2">
    <name type="scientific">Roseimaritima multifibrata</name>
    <dbReference type="NCBI Taxonomy" id="1930274"/>
    <lineage>
        <taxon>Bacteria</taxon>
        <taxon>Pseudomonadati</taxon>
        <taxon>Planctomycetota</taxon>
        <taxon>Planctomycetia</taxon>
        <taxon>Pirellulales</taxon>
        <taxon>Pirellulaceae</taxon>
        <taxon>Roseimaritima</taxon>
    </lineage>
</organism>
<dbReference type="Proteomes" id="UP000320672">
    <property type="component" value="Chromosome"/>
</dbReference>
<dbReference type="AlphaFoldDB" id="A0A517MJN8"/>
<evidence type="ECO:0000313" key="1">
    <source>
        <dbReference type="EMBL" id="QDS95116.1"/>
    </source>
</evidence>
<reference evidence="1 2" key="1">
    <citation type="submission" date="2019-02" db="EMBL/GenBank/DDBJ databases">
        <title>Deep-cultivation of Planctomycetes and their phenomic and genomic characterization uncovers novel biology.</title>
        <authorList>
            <person name="Wiegand S."/>
            <person name="Jogler M."/>
            <person name="Boedeker C."/>
            <person name="Pinto D."/>
            <person name="Vollmers J."/>
            <person name="Rivas-Marin E."/>
            <person name="Kohn T."/>
            <person name="Peeters S.H."/>
            <person name="Heuer A."/>
            <person name="Rast P."/>
            <person name="Oberbeckmann S."/>
            <person name="Bunk B."/>
            <person name="Jeske O."/>
            <person name="Meyerdierks A."/>
            <person name="Storesund J.E."/>
            <person name="Kallscheuer N."/>
            <person name="Luecker S."/>
            <person name="Lage O.M."/>
            <person name="Pohl T."/>
            <person name="Merkel B.J."/>
            <person name="Hornburger P."/>
            <person name="Mueller R.-W."/>
            <person name="Bruemmer F."/>
            <person name="Labrenz M."/>
            <person name="Spormann A.M."/>
            <person name="Op den Camp H."/>
            <person name="Overmann J."/>
            <person name="Amann R."/>
            <person name="Jetten M.S.M."/>
            <person name="Mascher T."/>
            <person name="Medema M.H."/>
            <person name="Devos D.P."/>
            <person name="Kaster A.-K."/>
            <person name="Ovreas L."/>
            <person name="Rohde M."/>
            <person name="Galperin M.Y."/>
            <person name="Jogler C."/>
        </authorList>
    </citation>
    <scope>NUCLEOTIDE SEQUENCE [LARGE SCALE GENOMIC DNA]</scope>
    <source>
        <strain evidence="1 2">FF011L</strain>
    </source>
</reference>
<gene>
    <name evidence="1" type="ORF">FF011L_39030</name>
</gene>
<sequence>MHDFESWEDHCHFHDRRDYVGLVAYCMDEVKRSPTDLYAAERLLQAYVLNGNYKDAIDFGATLERDHPGAGMFSHHILDALFALGQTEADFDWAEPPGIVRLDHGVSDDCYAFLRRKRKPRTLSDFHTDLWLHDYVAFSDEELLHYLQRDKRFVVNGDSPVSAEISVARKRKKAEQ</sequence>
<dbReference type="KEGG" id="rml:FF011L_39030"/>
<dbReference type="OrthoDB" id="272223at2"/>
<accession>A0A517MJN8</accession>
<dbReference type="EMBL" id="CP036262">
    <property type="protein sequence ID" value="QDS95116.1"/>
    <property type="molecule type" value="Genomic_DNA"/>
</dbReference>
<keyword evidence="2" id="KW-1185">Reference proteome</keyword>
<evidence type="ECO:0000313" key="2">
    <source>
        <dbReference type="Proteomes" id="UP000320672"/>
    </source>
</evidence>
<name>A0A517MJN8_9BACT</name>